<proteinExistence type="inferred from homology"/>
<sequence length="123" mass="13385">MHLLPADQLEPVTAWLLERGYAVASAVTPLEGGLRASQAEIARALRLPATAAGNLDAMVDSLRDLPDIWGTSQVALLWQDAERLAVAEGRSWWLLAEILDDADDLTVVAFGEARLGRPKDELR</sequence>
<reference evidence="3 4" key="1">
    <citation type="submission" date="2019-06" db="EMBL/GenBank/DDBJ databases">
        <title>Sequencing the genomes of 1000 actinobacteria strains.</title>
        <authorList>
            <person name="Klenk H.-P."/>
        </authorList>
    </citation>
    <scope>NUCLEOTIDE SEQUENCE [LARGE SCALE GENOMIC DNA]</scope>
    <source>
        <strain evidence="3 4">DSM 12362</strain>
    </source>
</reference>
<dbReference type="InterPro" id="IPR000468">
    <property type="entry name" value="Barstar"/>
</dbReference>
<accession>A0A543KJY8</accession>
<comment type="similarity">
    <text evidence="1">Belongs to the barstar family.</text>
</comment>
<dbReference type="Proteomes" id="UP000315133">
    <property type="component" value="Unassembled WGS sequence"/>
</dbReference>
<comment type="caution">
    <text evidence="3">The sequence shown here is derived from an EMBL/GenBank/DDBJ whole genome shotgun (WGS) entry which is preliminary data.</text>
</comment>
<keyword evidence="4" id="KW-1185">Reference proteome</keyword>
<dbReference type="AlphaFoldDB" id="A0A543KJY8"/>
<dbReference type="EMBL" id="VFPU01000001">
    <property type="protein sequence ID" value="TQM95392.1"/>
    <property type="molecule type" value="Genomic_DNA"/>
</dbReference>
<name>A0A543KJY8_9MICO</name>
<feature type="domain" description="Barstar (barnase inhibitor)" evidence="2">
    <location>
        <begin position="39"/>
        <end position="104"/>
    </location>
</feature>
<evidence type="ECO:0000256" key="1">
    <source>
        <dbReference type="ARBA" id="ARBA00006845"/>
    </source>
</evidence>
<protein>
    <submittedName>
        <fullName evidence="3">Barstar (Barnase inhibitor)</fullName>
    </submittedName>
</protein>
<dbReference type="SUPFAM" id="SSF52038">
    <property type="entry name" value="Barstar-related"/>
    <property type="match status" value="1"/>
</dbReference>
<gene>
    <name evidence="3" type="ORF">FB476_0233</name>
</gene>
<dbReference type="RefSeq" id="WP_141817155.1">
    <property type="nucleotide sequence ID" value="NZ_BAAAIL010000003.1"/>
</dbReference>
<evidence type="ECO:0000313" key="4">
    <source>
        <dbReference type="Proteomes" id="UP000315133"/>
    </source>
</evidence>
<dbReference type="Pfam" id="PF01337">
    <property type="entry name" value="Barstar"/>
    <property type="match status" value="1"/>
</dbReference>
<dbReference type="InterPro" id="IPR035905">
    <property type="entry name" value="Barstar-like_sf"/>
</dbReference>
<dbReference type="Gene3D" id="3.30.370.10">
    <property type="entry name" value="Barstar-like"/>
    <property type="match status" value="1"/>
</dbReference>
<evidence type="ECO:0000313" key="3">
    <source>
        <dbReference type="EMBL" id="TQM95392.1"/>
    </source>
</evidence>
<evidence type="ECO:0000259" key="2">
    <source>
        <dbReference type="Pfam" id="PF01337"/>
    </source>
</evidence>
<organism evidence="3 4">
    <name type="scientific">Ornithinimicrobium humiphilum</name>
    <dbReference type="NCBI Taxonomy" id="125288"/>
    <lineage>
        <taxon>Bacteria</taxon>
        <taxon>Bacillati</taxon>
        <taxon>Actinomycetota</taxon>
        <taxon>Actinomycetes</taxon>
        <taxon>Micrococcales</taxon>
        <taxon>Ornithinimicrobiaceae</taxon>
        <taxon>Ornithinimicrobium</taxon>
    </lineage>
</organism>
<dbReference type="OrthoDB" id="4866960at2"/>